<evidence type="ECO:0000256" key="9">
    <source>
        <dbReference type="ARBA" id="ARBA00022792"/>
    </source>
</evidence>
<dbReference type="SUPFAM" id="SSF47473">
    <property type="entry name" value="EF-hand"/>
    <property type="match status" value="1"/>
</dbReference>
<keyword evidence="8" id="KW-0479">Metal-binding</keyword>
<keyword evidence="24" id="KW-1185">Reference proteome</keyword>
<accession>A0A6J1TI99</accession>
<evidence type="ECO:0000256" key="20">
    <source>
        <dbReference type="SAM" id="MobiDB-lite"/>
    </source>
</evidence>
<dbReference type="InterPro" id="IPR011992">
    <property type="entry name" value="EF-hand-dom_pair"/>
</dbReference>
<evidence type="ECO:0000259" key="22">
    <source>
        <dbReference type="PROSITE" id="PS50222"/>
    </source>
</evidence>
<evidence type="ECO:0000256" key="10">
    <source>
        <dbReference type="ARBA" id="ARBA00022837"/>
    </source>
</evidence>
<keyword evidence="10" id="KW-0106">Calcium</keyword>
<dbReference type="AlphaFoldDB" id="A0A6J1TI99"/>
<evidence type="ECO:0000313" key="24">
    <source>
        <dbReference type="Proteomes" id="UP000504606"/>
    </source>
</evidence>
<feature type="compositionally biased region" description="Pro residues" evidence="20">
    <location>
        <begin position="738"/>
        <end position="747"/>
    </location>
</feature>
<dbReference type="RefSeq" id="XP_026291455.1">
    <property type="nucleotide sequence ID" value="XM_026435670.2"/>
</dbReference>
<dbReference type="GO" id="GO:0005509">
    <property type="term" value="F:calcium ion binding"/>
    <property type="evidence" value="ECO:0007669"/>
    <property type="project" value="InterPro"/>
</dbReference>
<evidence type="ECO:0000256" key="16">
    <source>
        <dbReference type="ARBA" id="ARBA00023136"/>
    </source>
</evidence>
<sequence>MMSLLTTQRYIIRSSGNALKSYNHRWSSGDYRASPYKLLSSINSPNWYTEKHVALVHTSHPSHVLPGQDHRCPKGSSSRCTILIRHIHIGSRCFDKEPAKASSKVEEAVNLLKGKAKDETDAKENQIVPKKSIKTRIIEEIKHYYHGFRLLYLDFNISRKLAMKALRGETLSRREHRLLVRTTGDIFRLVPFSVFIIVPFMELLLPVFIKFFPGMLPSTFETASDKEAKMKKSLKVKLEMAKFLQQTLDDLAVQAKDSDQSSSAAKQFADFFDKMRNSTEPISNQDIMKFSKIFEDEITLDSLSRPQLIALCRVLEIQPLGTSNFLVFQLRMKLRSLAADDKMIQQEGIDSLNASELQQACRARGMRAYGLSEQRLRSQLEQWLDLSLNEKVPPSLLLLSRALLLPETVPTSDQLKATISSLPDTVITQTKAALGEREGKTDNLTRLQVLREEEKKIKEEQQEQKEEMDRKAKEEKEILLDSAKILTDGAKPLETVTDVQAPIPSGVADTKKEDLTASDMETLEDALDSLSKKRRKLLVEKEELEDLKEEMADYQEDLQDLQNVVGSQGKKEPVVAESKAAKRLFSRVNKMINNMEKALLDIEKKKKEEPEKEEVVGIDELIATIQQIQKVPDSARLERLQEALAKLDDDKDGSIPVDDLLKMIELIGGDQNVNLSPKQLDELALLLKREETLLLEDQIEKALEKQLNQEELKNEPRESTKDSTEPSSSKPNKSQKPPQNPPKPPSNGEPSEKSSIAANSGGKTGSSPKQTL</sequence>
<dbReference type="InterPro" id="IPR033122">
    <property type="entry name" value="LETM1-like_RBD"/>
</dbReference>
<evidence type="ECO:0000256" key="1">
    <source>
        <dbReference type="ARBA" id="ARBA00004434"/>
    </source>
</evidence>
<keyword evidence="12 21" id="KW-1133">Transmembrane helix</keyword>
<keyword evidence="6" id="KW-0109">Calcium transport</keyword>
<dbReference type="GeneID" id="113215997"/>
<dbReference type="GO" id="GO:0015297">
    <property type="term" value="F:antiporter activity"/>
    <property type="evidence" value="ECO:0007669"/>
    <property type="project" value="UniProtKB-KW"/>
</dbReference>
<dbReference type="GO" id="GO:0043022">
    <property type="term" value="F:ribosome binding"/>
    <property type="evidence" value="ECO:0007669"/>
    <property type="project" value="InterPro"/>
</dbReference>
<comment type="similarity">
    <text evidence="2">Belongs to the LETM1 family.</text>
</comment>
<feature type="domain" description="Letm1 RBD" evidence="23">
    <location>
        <begin position="232"/>
        <end position="509"/>
    </location>
</feature>
<keyword evidence="7 21" id="KW-0812">Transmembrane</keyword>
<dbReference type="KEGG" id="foc:113215997"/>
<reference evidence="25" key="1">
    <citation type="submission" date="2025-08" db="UniProtKB">
        <authorList>
            <consortium name="RefSeq"/>
        </authorList>
    </citation>
    <scope>IDENTIFICATION</scope>
    <source>
        <tissue evidence="25">Whole organism</tissue>
    </source>
</reference>
<gene>
    <name evidence="25" type="primary">LOC113215997</name>
</gene>
<evidence type="ECO:0000256" key="11">
    <source>
        <dbReference type="ARBA" id="ARBA00022946"/>
    </source>
</evidence>
<feature type="coiled-coil region" evidence="19">
    <location>
        <begin position="444"/>
        <end position="478"/>
    </location>
</feature>
<evidence type="ECO:0000256" key="17">
    <source>
        <dbReference type="ARBA" id="ARBA00031360"/>
    </source>
</evidence>
<keyword evidence="4" id="KW-0813">Transport</keyword>
<feature type="compositionally biased region" description="Basic and acidic residues" evidence="20">
    <location>
        <begin position="706"/>
        <end position="724"/>
    </location>
</feature>
<evidence type="ECO:0000256" key="5">
    <source>
        <dbReference type="ARBA" id="ARBA00022449"/>
    </source>
</evidence>
<evidence type="ECO:0000256" key="8">
    <source>
        <dbReference type="ARBA" id="ARBA00022723"/>
    </source>
</evidence>
<keyword evidence="13 19" id="KW-0175">Coiled coil</keyword>
<evidence type="ECO:0000256" key="19">
    <source>
        <dbReference type="SAM" id="Coils"/>
    </source>
</evidence>
<feature type="domain" description="EF-hand" evidence="22">
    <location>
        <begin position="635"/>
        <end position="670"/>
    </location>
</feature>
<dbReference type="GO" id="GO:0005743">
    <property type="term" value="C:mitochondrial inner membrane"/>
    <property type="evidence" value="ECO:0007669"/>
    <property type="project" value="UniProtKB-SubCell"/>
</dbReference>
<dbReference type="GO" id="GO:0030003">
    <property type="term" value="P:intracellular monoatomic cation homeostasis"/>
    <property type="evidence" value="ECO:0007669"/>
    <property type="project" value="TreeGrafter"/>
</dbReference>
<feature type="coiled-coil region" evidence="19">
    <location>
        <begin position="520"/>
        <end position="564"/>
    </location>
</feature>
<evidence type="ECO:0000256" key="14">
    <source>
        <dbReference type="ARBA" id="ARBA00023065"/>
    </source>
</evidence>
<dbReference type="PANTHER" id="PTHR14009:SF1">
    <property type="entry name" value="MITOCHONDRIAL PROTON_CALCIUM EXCHANGER PROTEIN"/>
    <property type="match status" value="1"/>
</dbReference>
<feature type="compositionally biased region" description="Low complexity" evidence="20">
    <location>
        <begin position="725"/>
        <end position="737"/>
    </location>
</feature>
<dbReference type="InterPro" id="IPR059005">
    <property type="entry name" value="LETM1_C"/>
</dbReference>
<feature type="region of interest" description="Disordered" evidence="20">
    <location>
        <begin position="706"/>
        <end position="772"/>
    </location>
</feature>
<evidence type="ECO:0000256" key="18">
    <source>
        <dbReference type="PROSITE-ProRule" id="PRU01094"/>
    </source>
</evidence>
<evidence type="ECO:0000256" key="12">
    <source>
        <dbReference type="ARBA" id="ARBA00022989"/>
    </source>
</evidence>
<dbReference type="Pfam" id="PF07766">
    <property type="entry name" value="LETM1_RBD"/>
    <property type="match status" value="1"/>
</dbReference>
<protein>
    <recommendedName>
        <fullName evidence="3">Mitochondrial proton/calcium exchanger protein</fullName>
    </recommendedName>
    <alternativeName>
        <fullName evidence="17">Leucine zipper-EF-hand-containing transmembrane protein 1</fullName>
    </alternativeName>
</protein>
<evidence type="ECO:0000256" key="21">
    <source>
        <dbReference type="SAM" id="Phobius"/>
    </source>
</evidence>
<evidence type="ECO:0000256" key="13">
    <source>
        <dbReference type="ARBA" id="ARBA00023054"/>
    </source>
</evidence>
<dbReference type="PANTHER" id="PTHR14009">
    <property type="entry name" value="LEUCINE ZIPPER-EF-HAND CONTAINING TRANSMEMBRANE PROTEIN"/>
    <property type="match status" value="1"/>
</dbReference>
<keyword evidence="5" id="KW-0050">Antiport</keyword>
<feature type="transmembrane region" description="Helical" evidence="21">
    <location>
        <begin position="186"/>
        <end position="209"/>
    </location>
</feature>
<keyword evidence="11" id="KW-0809">Transit peptide</keyword>
<keyword evidence="15 18" id="KW-0496">Mitochondrion</keyword>
<keyword evidence="9" id="KW-0999">Mitochondrion inner membrane</keyword>
<keyword evidence="16 21" id="KW-0472">Membrane</keyword>
<evidence type="ECO:0000256" key="15">
    <source>
        <dbReference type="ARBA" id="ARBA00023128"/>
    </source>
</evidence>
<dbReference type="PROSITE" id="PS51758">
    <property type="entry name" value="LETM1_RBD"/>
    <property type="match status" value="1"/>
</dbReference>
<dbReference type="CTD" id="3954"/>
<evidence type="ECO:0000256" key="2">
    <source>
        <dbReference type="ARBA" id="ARBA00009584"/>
    </source>
</evidence>
<organism evidence="24 25">
    <name type="scientific">Frankliniella occidentalis</name>
    <name type="common">Western flower thrips</name>
    <name type="synonym">Euthrips occidentalis</name>
    <dbReference type="NCBI Taxonomy" id="133901"/>
    <lineage>
        <taxon>Eukaryota</taxon>
        <taxon>Metazoa</taxon>
        <taxon>Ecdysozoa</taxon>
        <taxon>Arthropoda</taxon>
        <taxon>Hexapoda</taxon>
        <taxon>Insecta</taxon>
        <taxon>Pterygota</taxon>
        <taxon>Neoptera</taxon>
        <taxon>Paraneoptera</taxon>
        <taxon>Thysanoptera</taxon>
        <taxon>Terebrantia</taxon>
        <taxon>Thripoidea</taxon>
        <taxon>Thripidae</taxon>
        <taxon>Frankliniella</taxon>
    </lineage>
</organism>
<dbReference type="Proteomes" id="UP000504606">
    <property type="component" value="Unplaced"/>
</dbReference>
<comment type="subcellular location">
    <subcellularLocation>
        <location evidence="1">Mitochondrion inner membrane</location>
        <topology evidence="1">Single-pass membrane protein</topology>
    </subcellularLocation>
</comment>
<dbReference type="Pfam" id="PF26561">
    <property type="entry name" value="LETM1_C"/>
    <property type="match status" value="1"/>
</dbReference>
<name>A0A6J1TI99_FRAOC</name>
<dbReference type="OrthoDB" id="624114at2759"/>
<evidence type="ECO:0000256" key="4">
    <source>
        <dbReference type="ARBA" id="ARBA00022448"/>
    </source>
</evidence>
<keyword evidence="14" id="KW-0406">Ion transport</keyword>
<dbReference type="InterPro" id="IPR044202">
    <property type="entry name" value="LETM1/MDM38-like"/>
</dbReference>
<evidence type="ECO:0000259" key="23">
    <source>
        <dbReference type="PROSITE" id="PS51758"/>
    </source>
</evidence>
<evidence type="ECO:0000256" key="6">
    <source>
        <dbReference type="ARBA" id="ARBA00022568"/>
    </source>
</evidence>
<dbReference type="PROSITE" id="PS50222">
    <property type="entry name" value="EF_HAND_2"/>
    <property type="match status" value="1"/>
</dbReference>
<evidence type="ECO:0000313" key="25">
    <source>
        <dbReference type="RefSeq" id="XP_026291455.1"/>
    </source>
</evidence>
<evidence type="ECO:0000256" key="3">
    <source>
        <dbReference type="ARBA" id="ARBA00020557"/>
    </source>
</evidence>
<evidence type="ECO:0000256" key="7">
    <source>
        <dbReference type="ARBA" id="ARBA00022692"/>
    </source>
</evidence>
<dbReference type="InterPro" id="IPR002048">
    <property type="entry name" value="EF_hand_dom"/>
</dbReference>
<proteinExistence type="inferred from homology"/>